<dbReference type="PANTHER" id="PTHR10885">
    <property type="entry name" value="ISOPENTENYL-DIPHOSPHATE DELTA-ISOMERASE"/>
    <property type="match status" value="1"/>
</dbReference>
<evidence type="ECO:0000313" key="13">
    <source>
        <dbReference type="EMBL" id="RBQ03298.1"/>
    </source>
</evidence>
<dbReference type="PIRSF" id="PIRSF018427">
    <property type="entry name" value="Isopntndiph_ism"/>
    <property type="match status" value="1"/>
</dbReference>
<dbReference type="Gene3D" id="3.90.79.10">
    <property type="entry name" value="Nucleoside Triphosphate Pyrophosphohydrolase"/>
    <property type="match status" value="1"/>
</dbReference>
<dbReference type="PANTHER" id="PTHR10885:SF0">
    <property type="entry name" value="ISOPENTENYL-DIPHOSPHATE DELTA-ISOMERASE"/>
    <property type="match status" value="1"/>
</dbReference>
<evidence type="ECO:0000259" key="12">
    <source>
        <dbReference type="PROSITE" id="PS51462"/>
    </source>
</evidence>
<protein>
    <recommendedName>
        <fullName evidence="3 10">Isopentenyl-diphosphate delta-isomerase</fullName>
        <ecNumber evidence="3 10">5.3.3.2</ecNumber>
    </recommendedName>
</protein>
<dbReference type="GO" id="GO:0046872">
    <property type="term" value="F:metal ion binding"/>
    <property type="evidence" value="ECO:0007669"/>
    <property type="project" value="UniProtKB-KW"/>
</dbReference>
<dbReference type="UniPathway" id="UPA00059">
    <property type="reaction ID" value="UER00104"/>
</dbReference>
<dbReference type="NCBIfam" id="TIGR02150">
    <property type="entry name" value="IPP_isom_1"/>
    <property type="match status" value="1"/>
</dbReference>
<dbReference type="EMBL" id="QNQU01000023">
    <property type="protein sequence ID" value="RBQ03298.1"/>
    <property type="molecule type" value="Genomic_DNA"/>
</dbReference>
<keyword evidence="6" id="KW-0460">Magnesium</keyword>
<evidence type="ECO:0000256" key="10">
    <source>
        <dbReference type="NCBIfam" id="TIGR02150"/>
    </source>
</evidence>
<dbReference type="GO" id="GO:0004452">
    <property type="term" value="F:isopentenyl-diphosphate delta-isomerase activity"/>
    <property type="evidence" value="ECO:0007669"/>
    <property type="project" value="UniProtKB-UniRule"/>
</dbReference>
<dbReference type="GO" id="GO:0009240">
    <property type="term" value="P:isopentenyl diphosphate biosynthetic process"/>
    <property type="evidence" value="ECO:0007669"/>
    <property type="project" value="TreeGrafter"/>
</dbReference>
<organism evidence="13 14">
    <name type="scientific">Pedobacter miscanthi</name>
    <dbReference type="NCBI Taxonomy" id="2259170"/>
    <lineage>
        <taxon>Bacteria</taxon>
        <taxon>Pseudomonadati</taxon>
        <taxon>Bacteroidota</taxon>
        <taxon>Sphingobacteriia</taxon>
        <taxon>Sphingobacteriales</taxon>
        <taxon>Sphingobacteriaceae</taxon>
        <taxon>Pedobacter</taxon>
    </lineage>
</organism>
<evidence type="ECO:0000256" key="11">
    <source>
        <dbReference type="PIRSR" id="PIRSR018427-1"/>
    </source>
</evidence>
<dbReference type="RefSeq" id="WP_113951074.1">
    <property type="nucleotide sequence ID" value="NZ_QNQU01000023.1"/>
</dbReference>
<dbReference type="OrthoDB" id="9809458at2"/>
<dbReference type="GO" id="GO:0005737">
    <property type="term" value="C:cytoplasm"/>
    <property type="evidence" value="ECO:0007669"/>
    <property type="project" value="TreeGrafter"/>
</dbReference>
<gene>
    <name evidence="13" type="ORF">DRW42_22225</name>
</gene>
<dbReference type="HAMAP" id="MF_00202">
    <property type="entry name" value="Idi"/>
    <property type="match status" value="1"/>
</dbReference>
<dbReference type="EC" id="5.3.3.2" evidence="3 10"/>
<evidence type="ECO:0000256" key="2">
    <source>
        <dbReference type="ARBA" id="ARBA00007579"/>
    </source>
</evidence>
<evidence type="ECO:0000256" key="8">
    <source>
        <dbReference type="ARBA" id="ARBA00023229"/>
    </source>
</evidence>
<dbReference type="Pfam" id="PF00293">
    <property type="entry name" value="NUDIX"/>
    <property type="match status" value="1"/>
</dbReference>
<evidence type="ECO:0000256" key="5">
    <source>
        <dbReference type="ARBA" id="ARBA00022723"/>
    </source>
</evidence>
<dbReference type="Proteomes" id="UP000252081">
    <property type="component" value="Unassembled WGS sequence"/>
</dbReference>
<evidence type="ECO:0000256" key="1">
    <source>
        <dbReference type="ARBA" id="ARBA00004826"/>
    </source>
</evidence>
<evidence type="ECO:0000256" key="3">
    <source>
        <dbReference type="ARBA" id="ARBA00012057"/>
    </source>
</evidence>
<accession>A0A366KP66</accession>
<evidence type="ECO:0000256" key="9">
    <source>
        <dbReference type="ARBA" id="ARBA00023235"/>
    </source>
</evidence>
<evidence type="ECO:0000256" key="4">
    <source>
        <dbReference type="ARBA" id="ARBA00022490"/>
    </source>
</evidence>
<dbReference type="InterPro" id="IPR056375">
    <property type="entry name" value="Idi_bact"/>
</dbReference>
<proteinExistence type="inferred from homology"/>
<feature type="active site" evidence="11">
    <location>
        <position position="65"/>
    </location>
</feature>
<dbReference type="GO" id="GO:0050992">
    <property type="term" value="P:dimethylallyl diphosphate biosynthetic process"/>
    <property type="evidence" value="ECO:0007669"/>
    <property type="project" value="UniProtKB-UniPathway"/>
</dbReference>
<evidence type="ECO:0000256" key="6">
    <source>
        <dbReference type="ARBA" id="ARBA00022842"/>
    </source>
</evidence>
<comment type="caution">
    <text evidence="13">The sequence shown here is derived from an EMBL/GenBank/DDBJ whole genome shotgun (WGS) entry which is preliminary data.</text>
</comment>
<dbReference type="SUPFAM" id="SSF55811">
    <property type="entry name" value="Nudix"/>
    <property type="match status" value="1"/>
</dbReference>
<dbReference type="InterPro" id="IPR015797">
    <property type="entry name" value="NUDIX_hydrolase-like_dom_sf"/>
</dbReference>
<dbReference type="AlphaFoldDB" id="A0A366KP66"/>
<evidence type="ECO:0000256" key="7">
    <source>
        <dbReference type="ARBA" id="ARBA00023211"/>
    </source>
</evidence>
<name>A0A366KP66_9SPHI</name>
<keyword evidence="5" id="KW-0479">Metal-binding</keyword>
<dbReference type="InterPro" id="IPR000086">
    <property type="entry name" value="NUDIX_hydrolase_dom"/>
</dbReference>
<keyword evidence="14" id="KW-1185">Reference proteome</keyword>
<keyword evidence="9 13" id="KW-0413">Isomerase</keyword>
<comment type="pathway">
    <text evidence="1">Isoprenoid biosynthesis; dimethylallyl diphosphate biosynthesis; dimethylallyl diphosphate from isopentenyl diphosphate: step 1/1.</text>
</comment>
<reference evidence="13 14" key="1">
    <citation type="submission" date="2018-07" db="EMBL/GenBank/DDBJ databases">
        <title>A draft genome of a endophytic bacteria, a new species of Pedobacter.</title>
        <authorList>
            <person name="Zhang Z.D."/>
            <person name="Chen Z.J."/>
        </authorList>
    </citation>
    <scope>NUCLEOTIDE SEQUENCE [LARGE SCALE GENOMIC DNA]</scope>
    <source>
        <strain evidence="13 14">RS10</strain>
    </source>
</reference>
<sequence>MEEQVILVDQDDKPVGQMEKIEAHEKGLLHRAFSVFIFNSKKELLLQQRALSKYHSGGLWTNTCCSHPRLGETNIAAAKRRLNEEMGMDCELNYLFKFTYKAKFEDGLTEHEVDHVFFGASDILPVINREEVETFKYIDLETLANDIKTNPQVYTPWLKICLSKVMEHVKLAETKNGHTA</sequence>
<keyword evidence="7" id="KW-0464">Manganese</keyword>
<keyword evidence="4" id="KW-0963">Cytoplasm</keyword>
<evidence type="ECO:0000313" key="14">
    <source>
        <dbReference type="Proteomes" id="UP000252081"/>
    </source>
</evidence>
<feature type="domain" description="Nudix hydrolase" evidence="12">
    <location>
        <begin position="28"/>
        <end position="160"/>
    </location>
</feature>
<feature type="active site" evidence="11">
    <location>
        <position position="112"/>
    </location>
</feature>
<keyword evidence="8" id="KW-0414">Isoprene biosynthesis</keyword>
<dbReference type="PROSITE" id="PS51462">
    <property type="entry name" value="NUDIX"/>
    <property type="match status" value="1"/>
</dbReference>
<comment type="similarity">
    <text evidence="2">Belongs to the IPP isomerase type 1 family.</text>
</comment>
<dbReference type="NCBIfam" id="NF002995">
    <property type="entry name" value="PRK03759.1"/>
    <property type="match status" value="1"/>
</dbReference>
<dbReference type="InterPro" id="IPR011876">
    <property type="entry name" value="IsopentenylPP_isomerase_typ1"/>
</dbReference>
<dbReference type="CDD" id="cd02885">
    <property type="entry name" value="NUDIX_IPP_Isomerase"/>
    <property type="match status" value="1"/>
</dbReference>